<dbReference type="SUPFAM" id="SSF53850">
    <property type="entry name" value="Periplasmic binding protein-like II"/>
    <property type="match status" value="1"/>
</dbReference>
<dbReference type="InterPro" id="IPR005119">
    <property type="entry name" value="LysR_subst-bd"/>
</dbReference>
<gene>
    <name evidence="6" type="ORF">ENQ76_03240</name>
</gene>
<dbReference type="PRINTS" id="PR00039">
    <property type="entry name" value="HTHLYSR"/>
</dbReference>
<dbReference type="GO" id="GO:0003677">
    <property type="term" value="F:DNA binding"/>
    <property type="evidence" value="ECO:0007669"/>
    <property type="project" value="UniProtKB-KW"/>
</dbReference>
<dbReference type="Pfam" id="PF00126">
    <property type="entry name" value="HTH_1"/>
    <property type="match status" value="1"/>
</dbReference>
<dbReference type="AlphaFoldDB" id="A0A7C2NVQ2"/>
<dbReference type="GO" id="GO:0003700">
    <property type="term" value="F:DNA-binding transcription factor activity"/>
    <property type="evidence" value="ECO:0007669"/>
    <property type="project" value="InterPro"/>
</dbReference>
<keyword evidence="2" id="KW-0805">Transcription regulation</keyword>
<dbReference type="EMBL" id="DSOK01000101">
    <property type="protein sequence ID" value="HEN14471.1"/>
    <property type="molecule type" value="Genomic_DNA"/>
</dbReference>
<evidence type="ECO:0000256" key="2">
    <source>
        <dbReference type="ARBA" id="ARBA00023015"/>
    </source>
</evidence>
<protein>
    <submittedName>
        <fullName evidence="6">LysR family transcriptional regulator</fullName>
    </submittedName>
</protein>
<evidence type="ECO:0000256" key="1">
    <source>
        <dbReference type="ARBA" id="ARBA00009437"/>
    </source>
</evidence>
<evidence type="ECO:0000259" key="5">
    <source>
        <dbReference type="PROSITE" id="PS50931"/>
    </source>
</evidence>
<dbReference type="Gene3D" id="3.40.190.10">
    <property type="entry name" value="Periplasmic binding protein-like II"/>
    <property type="match status" value="2"/>
</dbReference>
<dbReference type="InterPro" id="IPR050176">
    <property type="entry name" value="LTTR"/>
</dbReference>
<dbReference type="InterPro" id="IPR036388">
    <property type="entry name" value="WH-like_DNA-bd_sf"/>
</dbReference>
<keyword evidence="3" id="KW-0238">DNA-binding</keyword>
<dbReference type="InterPro" id="IPR000847">
    <property type="entry name" value="LysR_HTH_N"/>
</dbReference>
<accession>A0A7C2NVQ2</accession>
<dbReference type="FunFam" id="1.10.10.10:FF:000001">
    <property type="entry name" value="LysR family transcriptional regulator"/>
    <property type="match status" value="1"/>
</dbReference>
<feature type="domain" description="HTH lysR-type" evidence="5">
    <location>
        <begin position="1"/>
        <end position="62"/>
    </location>
</feature>
<sequence length="285" mass="31763">MPFHVDTLQLKSFVAIAETGTFGQAAATVNRTQSALSLQIKKLETQLGCELFDRTNRRVALTPQGEIFLGYAKRMIQLQWEAFSRLKEPDVEGEIRFGTPEDFATHYLPDVLASFRQHHPRVQLNVACDLTLNLIDGFHRGEYDVILAKRDPQRVKGGTKVWREPLVWAAADGYQPEERLSLVLSPQPCNYRARALAALDRAKRSWHISYTSPSLAGTLAAVKAGLGITVLPAHMIPVGIHPIRKETKLPHLADSEVALMRKDELSKVAGVFAEHVVQSLENIKA</sequence>
<dbReference type="PANTHER" id="PTHR30579:SF7">
    <property type="entry name" value="HTH-TYPE TRANSCRIPTIONAL REGULATOR LRHA-RELATED"/>
    <property type="match status" value="1"/>
</dbReference>
<dbReference type="InterPro" id="IPR036390">
    <property type="entry name" value="WH_DNA-bd_sf"/>
</dbReference>
<name>A0A7C2NVQ2_9PLAN</name>
<comment type="similarity">
    <text evidence="1">Belongs to the LysR transcriptional regulatory family.</text>
</comment>
<organism evidence="6">
    <name type="scientific">Schlesneria paludicola</name>
    <dbReference type="NCBI Taxonomy" id="360056"/>
    <lineage>
        <taxon>Bacteria</taxon>
        <taxon>Pseudomonadati</taxon>
        <taxon>Planctomycetota</taxon>
        <taxon>Planctomycetia</taxon>
        <taxon>Planctomycetales</taxon>
        <taxon>Planctomycetaceae</taxon>
        <taxon>Schlesneria</taxon>
    </lineage>
</organism>
<comment type="caution">
    <text evidence="6">The sequence shown here is derived from an EMBL/GenBank/DDBJ whole genome shotgun (WGS) entry which is preliminary data.</text>
</comment>
<reference evidence="6" key="1">
    <citation type="journal article" date="2020" name="mSystems">
        <title>Genome- and Community-Level Interaction Insights into Carbon Utilization and Element Cycling Functions of Hydrothermarchaeota in Hydrothermal Sediment.</title>
        <authorList>
            <person name="Zhou Z."/>
            <person name="Liu Y."/>
            <person name="Xu W."/>
            <person name="Pan J."/>
            <person name="Luo Z.H."/>
            <person name="Li M."/>
        </authorList>
    </citation>
    <scope>NUCLEOTIDE SEQUENCE [LARGE SCALE GENOMIC DNA]</scope>
    <source>
        <strain evidence="6">SpSt-339</strain>
    </source>
</reference>
<evidence type="ECO:0000256" key="4">
    <source>
        <dbReference type="ARBA" id="ARBA00023163"/>
    </source>
</evidence>
<dbReference type="SUPFAM" id="SSF46785">
    <property type="entry name" value="Winged helix' DNA-binding domain"/>
    <property type="match status" value="1"/>
</dbReference>
<dbReference type="PANTHER" id="PTHR30579">
    <property type="entry name" value="TRANSCRIPTIONAL REGULATOR"/>
    <property type="match status" value="1"/>
</dbReference>
<evidence type="ECO:0000313" key="6">
    <source>
        <dbReference type="EMBL" id="HEN14471.1"/>
    </source>
</evidence>
<proteinExistence type="inferred from homology"/>
<dbReference type="Gene3D" id="1.10.10.10">
    <property type="entry name" value="Winged helix-like DNA-binding domain superfamily/Winged helix DNA-binding domain"/>
    <property type="match status" value="1"/>
</dbReference>
<keyword evidence="4" id="KW-0804">Transcription</keyword>
<dbReference type="PROSITE" id="PS50931">
    <property type="entry name" value="HTH_LYSR"/>
    <property type="match status" value="1"/>
</dbReference>
<evidence type="ECO:0000256" key="3">
    <source>
        <dbReference type="ARBA" id="ARBA00023125"/>
    </source>
</evidence>
<dbReference type="Pfam" id="PF03466">
    <property type="entry name" value="LysR_substrate"/>
    <property type="match status" value="1"/>
</dbReference>